<dbReference type="SUPFAM" id="SSF81606">
    <property type="entry name" value="PP2C-like"/>
    <property type="match status" value="1"/>
</dbReference>
<dbReference type="GO" id="GO:0004722">
    <property type="term" value="F:protein serine/threonine phosphatase activity"/>
    <property type="evidence" value="ECO:0007669"/>
    <property type="project" value="UniProtKB-EC"/>
</dbReference>
<dbReference type="SMART" id="SM00091">
    <property type="entry name" value="PAS"/>
    <property type="match status" value="1"/>
</dbReference>
<evidence type="ECO:0000256" key="6">
    <source>
        <dbReference type="ARBA" id="ARBA00022777"/>
    </source>
</evidence>
<sequence>MTGSIAARLGPDALAAILDALPEGLAVFDGDWTICYLNPPGAALMGRPAAELIGRQIWTALPELTGSIFHSFLLHARSVGTPVTWQGYYTPARRWLCATAVVVEGLVQVSFRDAAGLFPEPPAEVSESPGGDRLRFLAEVSEAMITTLDTGESATQLAELAASRLCDWAVVALAGEDGGPGEEAWAHREPARRGDLDTYVRGRLRNTGDDAAMVDALLSGEPVQVPIDQEQVAPSLPTDEVRAAWRRLDTTSCTIVPLRARGETFGALAMLNTGPRPPHSETEIATAVEVARRGALALDNARLYGRQLKVAETLQRSLLTPPPQSPHLQIAVRYRPAAIFQQVGGDWYDAFQQPDGATLLVIGDVVGHNVDAAAGMGQIRSILRGIAYDRAETPAQVLTRVDRVLTGLRIGTLATALVARLEQSATSADPGLRTLRWSSAGHPPPLLVRPDATVVTLDSRPDRLLGAESTRPRTDHEVPLRSGDTVVFYTDGLIEHDRTGIDEGIARLSGELAKLADLPLEQLCDRLLDRIAPGLADDDIALLTVRSHPDDVPTAADALR</sequence>
<accession>A0A521FTD4</accession>
<evidence type="ECO:0000256" key="15">
    <source>
        <dbReference type="ARBA" id="ARBA00081350"/>
    </source>
</evidence>
<dbReference type="InterPro" id="IPR003018">
    <property type="entry name" value="GAF"/>
</dbReference>
<evidence type="ECO:0000313" key="17">
    <source>
        <dbReference type="EMBL" id="SMO99485.1"/>
    </source>
</evidence>
<dbReference type="SMART" id="SM00065">
    <property type="entry name" value="GAF"/>
    <property type="match status" value="1"/>
</dbReference>
<dbReference type="Proteomes" id="UP000317484">
    <property type="component" value="Unassembled WGS sequence"/>
</dbReference>
<dbReference type="GO" id="GO:0016301">
    <property type="term" value="F:kinase activity"/>
    <property type="evidence" value="ECO:0007669"/>
    <property type="project" value="UniProtKB-KW"/>
</dbReference>
<dbReference type="InterPro" id="IPR013656">
    <property type="entry name" value="PAS_4"/>
</dbReference>
<dbReference type="Gene3D" id="3.30.450.40">
    <property type="match status" value="1"/>
</dbReference>
<dbReference type="GO" id="GO:0046872">
    <property type="term" value="F:metal ion binding"/>
    <property type="evidence" value="ECO:0007669"/>
    <property type="project" value="UniProtKB-KW"/>
</dbReference>
<evidence type="ECO:0000256" key="13">
    <source>
        <dbReference type="ARBA" id="ARBA00056274"/>
    </source>
</evidence>
<keyword evidence="2" id="KW-0597">Phosphoprotein</keyword>
<evidence type="ECO:0000313" key="18">
    <source>
        <dbReference type="Proteomes" id="UP000317484"/>
    </source>
</evidence>
<evidence type="ECO:0000256" key="10">
    <source>
        <dbReference type="ARBA" id="ARBA00022912"/>
    </source>
</evidence>
<evidence type="ECO:0000256" key="4">
    <source>
        <dbReference type="ARBA" id="ARBA00022723"/>
    </source>
</evidence>
<keyword evidence="6" id="KW-0418">Kinase</keyword>
<dbReference type="PROSITE" id="PS50112">
    <property type="entry name" value="PAS"/>
    <property type="match status" value="1"/>
</dbReference>
<dbReference type="Gene3D" id="3.30.450.20">
    <property type="entry name" value="PAS domain"/>
    <property type="match status" value="1"/>
</dbReference>
<evidence type="ECO:0000256" key="7">
    <source>
        <dbReference type="ARBA" id="ARBA00022801"/>
    </source>
</evidence>
<dbReference type="PANTHER" id="PTHR43156:SF2">
    <property type="entry name" value="STAGE II SPORULATION PROTEIN E"/>
    <property type="match status" value="1"/>
</dbReference>
<dbReference type="EC" id="3.1.3.16" evidence="1"/>
<reference evidence="17 18" key="1">
    <citation type="submission" date="2017-05" db="EMBL/GenBank/DDBJ databases">
        <authorList>
            <person name="Varghese N."/>
            <person name="Submissions S."/>
        </authorList>
    </citation>
    <scope>NUCLEOTIDE SEQUENCE [LARGE SCALE GENOMIC DNA]</scope>
    <source>
        <strain evidence="17 18">DSM 46834</strain>
    </source>
</reference>
<keyword evidence="9" id="KW-0460">Magnesium</keyword>
<keyword evidence="7" id="KW-0378">Hydrolase</keyword>
<dbReference type="InterPro" id="IPR001932">
    <property type="entry name" value="PPM-type_phosphatase-like_dom"/>
</dbReference>
<name>A0A521FTD4_9ACTN</name>
<evidence type="ECO:0000256" key="5">
    <source>
        <dbReference type="ARBA" id="ARBA00022741"/>
    </source>
</evidence>
<evidence type="ECO:0000256" key="2">
    <source>
        <dbReference type="ARBA" id="ARBA00022553"/>
    </source>
</evidence>
<keyword evidence="4" id="KW-0479">Metal-binding</keyword>
<proteinExistence type="predicted"/>
<comment type="catalytic activity">
    <reaction evidence="12">
        <text>O-phospho-L-seryl-[protein] + H2O = L-seryl-[protein] + phosphate</text>
        <dbReference type="Rhea" id="RHEA:20629"/>
        <dbReference type="Rhea" id="RHEA-COMP:9863"/>
        <dbReference type="Rhea" id="RHEA-COMP:11604"/>
        <dbReference type="ChEBI" id="CHEBI:15377"/>
        <dbReference type="ChEBI" id="CHEBI:29999"/>
        <dbReference type="ChEBI" id="CHEBI:43474"/>
        <dbReference type="ChEBI" id="CHEBI:83421"/>
        <dbReference type="EC" id="3.1.3.16"/>
    </reaction>
</comment>
<evidence type="ECO:0000256" key="8">
    <source>
        <dbReference type="ARBA" id="ARBA00022840"/>
    </source>
</evidence>
<evidence type="ECO:0000259" key="16">
    <source>
        <dbReference type="PROSITE" id="PS50112"/>
    </source>
</evidence>
<dbReference type="InterPro" id="IPR036457">
    <property type="entry name" value="PPM-type-like_dom_sf"/>
</dbReference>
<keyword evidence="3" id="KW-0808">Transferase</keyword>
<dbReference type="InterPro" id="IPR052016">
    <property type="entry name" value="Bact_Sigma-Reg"/>
</dbReference>
<evidence type="ECO:0000256" key="3">
    <source>
        <dbReference type="ARBA" id="ARBA00022679"/>
    </source>
</evidence>
<dbReference type="SUPFAM" id="SSF55781">
    <property type="entry name" value="GAF domain-like"/>
    <property type="match status" value="1"/>
</dbReference>
<dbReference type="GO" id="GO:0005524">
    <property type="term" value="F:ATP binding"/>
    <property type="evidence" value="ECO:0007669"/>
    <property type="project" value="UniProtKB-KW"/>
</dbReference>
<protein>
    <recommendedName>
        <fullName evidence="1">protein-serine/threonine phosphatase</fullName>
        <ecNumber evidence="1">3.1.3.16</ecNumber>
    </recommendedName>
    <alternativeName>
        <fullName evidence="15">Protein-serine/threonine phosphatase</fullName>
    </alternativeName>
    <alternativeName>
        <fullName evidence="14">Serine/threonine-protein kinase</fullName>
    </alternativeName>
</protein>
<evidence type="ECO:0000256" key="1">
    <source>
        <dbReference type="ARBA" id="ARBA00013081"/>
    </source>
</evidence>
<evidence type="ECO:0000256" key="14">
    <source>
        <dbReference type="ARBA" id="ARBA00075117"/>
    </source>
</evidence>
<dbReference type="InterPro" id="IPR000014">
    <property type="entry name" value="PAS"/>
</dbReference>
<keyword evidence="8" id="KW-0067">ATP-binding</keyword>
<dbReference type="InterPro" id="IPR035965">
    <property type="entry name" value="PAS-like_dom_sf"/>
</dbReference>
<evidence type="ECO:0000256" key="11">
    <source>
        <dbReference type="ARBA" id="ARBA00023211"/>
    </source>
</evidence>
<dbReference type="SMART" id="SM00331">
    <property type="entry name" value="PP2C_SIG"/>
    <property type="match status" value="1"/>
</dbReference>
<dbReference type="FunFam" id="3.60.40.10:FF:000005">
    <property type="entry name" value="Serine/threonine protein phosphatase"/>
    <property type="match status" value="1"/>
</dbReference>
<keyword evidence="11" id="KW-0464">Manganese</keyword>
<keyword evidence="10" id="KW-0904">Protein phosphatase</keyword>
<dbReference type="Pfam" id="PF01590">
    <property type="entry name" value="GAF"/>
    <property type="match status" value="1"/>
</dbReference>
<keyword evidence="5" id="KW-0547">Nucleotide-binding</keyword>
<dbReference type="Pfam" id="PF08448">
    <property type="entry name" value="PAS_4"/>
    <property type="match status" value="1"/>
</dbReference>
<dbReference type="PANTHER" id="PTHR43156">
    <property type="entry name" value="STAGE II SPORULATION PROTEIN E-RELATED"/>
    <property type="match status" value="1"/>
</dbReference>
<feature type="domain" description="PAS" evidence="16">
    <location>
        <begin position="10"/>
        <end position="56"/>
    </location>
</feature>
<dbReference type="AlphaFoldDB" id="A0A521FTD4"/>
<dbReference type="CDD" id="cd00130">
    <property type="entry name" value="PAS"/>
    <property type="match status" value="1"/>
</dbReference>
<gene>
    <name evidence="17" type="ORF">SAMN06273567_1173</name>
</gene>
<dbReference type="InterPro" id="IPR029016">
    <property type="entry name" value="GAF-like_dom_sf"/>
</dbReference>
<keyword evidence="18" id="KW-1185">Reference proteome</keyword>
<dbReference type="Pfam" id="PF07228">
    <property type="entry name" value="SpoIIE"/>
    <property type="match status" value="1"/>
</dbReference>
<evidence type="ECO:0000256" key="12">
    <source>
        <dbReference type="ARBA" id="ARBA00047761"/>
    </source>
</evidence>
<dbReference type="EMBL" id="FXTJ01000017">
    <property type="protein sequence ID" value="SMO99485.1"/>
    <property type="molecule type" value="Genomic_DNA"/>
</dbReference>
<dbReference type="SUPFAM" id="SSF55785">
    <property type="entry name" value="PYP-like sensor domain (PAS domain)"/>
    <property type="match status" value="1"/>
</dbReference>
<dbReference type="RefSeq" id="WP_246066345.1">
    <property type="nucleotide sequence ID" value="NZ_FXTJ01000017.1"/>
</dbReference>
<dbReference type="Gene3D" id="3.60.40.10">
    <property type="entry name" value="PPM-type phosphatase domain"/>
    <property type="match status" value="1"/>
</dbReference>
<evidence type="ECO:0000256" key="9">
    <source>
        <dbReference type="ARBA" id="ARBA00022842"/>
    </source>
</evidence>
<comment type="function">
    <text evidence="13">Primarily acts as an independent SigF regulator that is sensitive to the osmosensory signal, mediating the cross talk of PknD with the SigF regulon. Possesses both phosphatase and kinase activities. The kinase domain functions as a classic anti-sigma factor-like kinase to phosphorylate the anti-anti-sigma factor domain at the canonical regulatory site, and the phosphatase domain antagonizes this activity.</text>
</comment>
<organism evidence="17 18">
    <name type="scientific">Geodermatophilus aquaeductus</name>
    <dbReference type="NCBI Taxonomy" id="1564161"/>
    <lineage>
        <taxon>Bacteria</taxon>
        <taxon>Bacillati</taxon>
        <taxon>Actinomycetota</taxon>
        <taxon>Actinomycetes</taxon>
        <taxon>Geodermatophilales</taxon>
        <taxon>Geodermatophilaceae</taxon>
        <taxon>Geodermatophilus</taxon>
    </lineage>
</organism>